<dbReference type="InterPro" id="IPR036922">
    <property type="entry name" value="Rieske_2Fe-2S_sf"/>
</dbReference>
<dbReference type="GO" id="GO:0016020">
    <property type="term" value="C:membrane"/>
    <property type="evidence" value="ECO:0007669"/>
    <property type="project" value="UniProtKB-SubCell"/>
</dbReference>
<feature type="transmembrane region" description="Helical" evidence="17">
    <location>
        <begin position="41"/>
        <end position="61"/>
    </location>
</feature>
<comment type="pathway">
    <text evidence="3">Hormone biosynthesis.</text>
</comment>
<proteinExistence type="inferred from homology"/>
<dbReference type="PANTHER" id="PTHR21266:SF32">
    <property type="entry name" value="CHOLESTEROL 7-DESATURASE NVD"/>
    <property type="match status" value="1"/>
</dbReference>
<dbReference type="Gene3D" id="2.102.10.10">
    <property type="entry name" value="Rieske [2Fe-2S] iron-sulphur domain"/>
    <property type="match status" value="1"/>
</dbReference>
<dbReference type="Pfam" id="PF19298">
    <property type="entry name" value="KshA_C"/>
    <property type="match status" value="1"/>
</dbReference>
<comment type="catalytic activity">
    <reaction evidence="16">
        <text>cholesterol + NADPH + O2 + H(+) = 7-dehydrocholesterol + NADP(+) + 2 H2O</text>
        <dbReference type="Rhea" id="RHEA:45024"/>
        <dbReference type="ChEBI" id="CHEBI:15377"/>
        <dbReference type="ChEBI" id="CHEBI:15378"/>
        <dbReference type="ChEBI" id="CHEBI:15379"/>
        <dbReference type="ChEBI" id="CHEBI:16113"/>
        <dbReference type="ChEBI" id="CHEBI:17759"/>
        <dbReference type="ChEBI" id="CHEBI:57783"/>
        <dbReference type="ChEBI" id="CHEBI:58349"/>
        <dbReference type="EC" id="1.14.19.21"/>
    </reaction>
    <physiologicalReaction direction="left-to-right" evidence="16">
        <dbReference type="Rhea" id="RHEA:45025"/>
    </physiologicalReaction>
</comment>
<dbReference type="SUPFAM" id="SSF55961">
    <property type="entry name" value="Bet v1-like"/>
    <property type="match status" value="1"/>
</dbReference>
<evidence type="ECO:0000256" key="2">
    <source>
        <dbReference type="ARBA" id="ARBA00004370"/>
    </source>
</evidence>
<evidence type="ECO:0000256" key="1">
    <source>
        <dbReference type="ARBA" id="ARBA00001962"/>
    </source>
</evidence>
<dbReference type="FunCoup" id="A0A067RH14">
    <property type="interactions" value="18"/>
</dbReference>
<keyword evidence="8" id="KW-0560">Oxidoreductase</keyword>
<dbReference type="GO" id="GO:0170056">
    <property type="term" value="F:cholesterol 7-desaturase [NAD(P)H] activity"/>
    <property type="evidence" value="ECO:0007669"/>
    <property type="project" value="UniProtKB-EC"/>
</dbReference>
<dbReference type="InterPro" id="IPR017941">
    <property type="entry name" value="Rieske_2Fe-2S"/>
</dbReference>
<comment type="pathway">
    <text evidence="12">Steroid hormone biosynthesis; dafachronic acid biosynthesis.</text>
</comment>
<name>A0A067RH14_ZOONE</name>
<keyword evidence="5" id="KW-0001">2Fe-2S</keyword>
<keyword evidence="9" id="KW-0408">Iron</keyword>
<dbReference type="SUPFAM" id="SSF50022">
    <property type="entry name" value="ISP domain"/>
    <property type="match status" value="1"/>
</dbReference>
<evidence type="ECO:0000256" key="6">
    <source>
        <dbReference type="ARBA" id="ARBA00022723"/>
    </source>
</evidence>
<evidence type="ECO:0000256" key="7">
    <source>
        <dbReference type="ARBA" id="ARBA00022989"/>
    </source>
</evidence>
<feature type="domain" description="Rieske" evidence="18">
    <location>
        <begin position="120"/>
        <end position="223"/>
    </location>
</feature>
<dbReference type="GO" id="GO:0051537">
    <property type="term" value="F:2 iron, 2 sulfur cluster binding"/>
    <property type="evidence" value="ECO:0007669"/>
    <property type="project" value="UniProtKB-KW"/>
</dbReference>
<comment type="subcellular location">
    <subcellularLocation>
        <location evidence="2">Membrane</location>
    </subcellularLocation>
</comment>
<evidence type="ECO:0000256" key="14">
    <source>
        <dbReference type="ARBA" id="ARBA00026095"/>
    </source>
</evidence>
<dbReference type="GO" id="GO:0046872">
    <property type="term" value="F:metal ion binding"/>
    <property type="evidence" value="ECO:0007669"/>
    <property type="project" value="UniProtKB-KW"/>
</dbReference>
<dbReference type="OrthoDB" id="426882at2759"/>
<evidence type="ECO:0000256" key="4">
    <source>
        <dbReference type="ARBA" id="ARBA00022692"/>
    </source>
</evidence>
<evidence type="ECO:0000256" key="17">
    <source>
        <dbReference type="SAM" id="Phobius"/>
    </source>
</evidence>
<dbReference type="GO" id="GO:0051213">
    <property type="term" value="F:dioxygenase activity"/>
    <property type="evidence" value="ECO:0007669"/>
    <property type="project" value="UniProtKB-KW"/>
</dbReference>
<dbReference type="AlphaFoldDB" id="A0A067RH14"/>
<evidence type="ECO:0000256" key="3">
    <source>
        <dbReference type="ARBA" id="ARBA00004972"/>
    </source>
</evidence>
<evidence type="ECO:0000256" key="16">
    <source>
        <dbReference type="ARBA" id="ARBA00049548"/>
    </source>
</evidence>
<keyword evidence="10" id="KW-0411">Iron-sulfur</keyword>
<evidence type="ECO:0000256" key="5">
    <source>
        <dbReference type="ARBA" id="ARBA00022714"/>
    </source>
</evidence>
<keyword evidence="11 17" id="KW-0472">Membrane</keyword>
<protein>
    <recommendedName>
        <fullName evidence="14">cholesterol 7-desaturase</fullName>
        <ecNumber evidence="14">1.14.19.21</ecNumber>
    </recommendedName>
</protein>
<evidence type="ECO:0000256" key="11">
    <source>
        <dbReference type="ARBA" id="ARBA00023136"/>
    </source>
</evidence>
<keyword evidence="20" id="KW-1185">Reference proteome</keyword>
<dbReference type="Pfam" id="PF00355">
    <property type="entry name" value="Rieske"/>
    <property type="match status" value="1"/>
</dbReference>
<evidence type="ECO:0000256" key="12">
    <source>
        <dbReference type="ARBA" id="ARBA00025712"/>
    </source>
</evidence>
<evidence type="ECO:0000256" key="8">
    <source>
        <dbReference type="ARBA" id="ARBA00023002"/>
    </source>
</evidence>
<comment type="cofactor">
    <cofactor evidence="1">
        <name>Fe cation</name>
        <dbReference type="ChEBI" id="CHEBI:24875"/>
    </cofactor>
</comment>
<comment type="catalytic activity">
    <reaction evidence="15">
        <text>cholesterol + NADH + O2 + H(+) = 7-dehydrocholesterol + NAD(+) + 2 H2O</text>
        <dbReference type="Rhea" id="RHEA:51644"/>
        <dbReference type="ChEBI" id="CHEBI:15377"/>
        <dbReference type="ChEBI" id="CHEBI:15378"/>
        <dbReference type="ChEBI" id="CHEBI:15379"/>
        <dbReference type="ChEBI" id="CHEBI:16113"/>
        <dbReference type="ChEBI" id="CHEBI:17759"/>
        <dbReference type="ChEBI" id="CHEBI:57540"/>
        <dbReference type="ChEBI" id="CHEBI:57945"/>
        <dbReference type="EC" id="1.14.19.21"/>
    </reaction>
    <physiologicalReaction direction="left-to-right" evidence="15">
        <dbReference type="Rhea" id="RHEA:51645"/>
    </physiologicalReaction>
</comment>
<sequence length="452" mass="52254">MDSSNANISLYSALWLGQTLDLDLLSPCVLNFANRLVTVQFYTWLQTLFVTVLLVLTYYYVVLPMDYVKDLSDVGYGHLLEGSARRMALRKGRRKCDLVREMRRLRKVGSLPPVYPNGWFCLLNSSELAPGEVKHVSALGENFAVFRTREGIVHILDAYCPHLGANMAVGGTVRGDCLECPFHLWRFRGEDGKCSSIPYSEKVPDFVRAKTWPSCEKSNIIFVWYHAEGEEPTWHVSSIPEIQNGQFWYRGRNEFVVNSHIQDIPENAGDLAHLNALHTASMLAGSDLRYVERLFYRFARHVWSGSWQPSADAQHQATMKLHHEFRLFDKFPLIVMDVHVKQIGPAYVELYLTTSLGVVIILQTVTPVEPLLQKLEHRIYCPPSLSLFAKFILYGESVMVERDIMIWNHKSYVDKPILVKEDQSIRRHRHWYSQFYSENSPRFSFQQENTDW</sequence>
<evidence type="ECO:0000256" key="15">
    <source>
        <dbReference type="ARBA" id="ARBA00047853"/>
    </source>
</evidence>
<accession>A0A067RH14</accession>
<evidence type="ECO:0000256" key="9">
    <source>
        <dbReference type="ARBA" id="ARBA00023004"/>
    </source>
</evidence>
<dbReference type="GO" id="GO:0008203">
    <property type="term" value="P:cholesterol metabolic process"/>
    <property type="evidence" value="ECO:0007669"/>
    <property type="project" value="InterPro"/>
</dbReference>
<gene>
    <name evidence="19" type="ORF">L798_01978</name>
</gene>
<evidence type="ECO:0000313" key="20">
    <source>
        <dbReference type="Proteomes" id="UP000027135"/>
    </source>
</evidence>
<evidence type="ECO:0000259" key="18">
    <source>
        <dbReference type="PROSITE" id="PS51296"/>
    </source>
</evidence>
<dbReference type="InParanoid" id="A0A067RH14"/>
<dbReference type="Proteomes" id="UP000027135">
    <property type="component" value="Unassembled WGS sequence"/>
</dbReference>
<reference evidence="19 20" key="1">
    <citation type="journal article" date="2014" name="Nat. Commun.">
        <title>Molecular traces of alternative social organization in a termite genome.</title>
        <authorList>
            <person name="Terrapon N."/>
            <person name="Li C."/>
            <person name="Robertson H.M."/>
            <person name="Ji L."/>
            <person name="Meng X."/>
            <person name="Booth W."/>
            <person name="Chen Z."/>
            <person name="Childers C.P."/>
            <person name="Glastad K.M."/>
            <person name="Gokhale K."/>
            <person name="Gowin J."/>
            <person name="Gronenberg W."/>
            <person name="Hermansen R.A."/>
            <person name="Hu H."/>
            <person name="Hunt B.G."/>
            <person name="Huylmans A.K."/>
            <person name="Khalil S.M."/>
            <person name="Mitchell R.D."/>
            <person name="Munoz-Torres M.C."/>
            <person name="Mustard J.A."/>
            <person name="Pan H."/>
            <person name="Reese J.T."/>
            <person name="Scharf M.E."/>
            <person name="Sun F."/>
            <person name="Vogel H."/>
            <person name="Xiao J."/>
            <person name="Yang W."/>
            <person name="Yang Z."/>
            <person name="Yang Z."/>
            <person name="Zhou J."/>
            <person name="Zhu J."/>
            <person name="Brent C.S."/>
            <person name="Elsik C.G."/>
            <person name="Goodisman M.A."/>
            <person name="Liberles D.A."/>
            <person name="Roe R.M."/>
            <person name="Vargo E.L."/>
            <person name="Vilcinskas A."/>
            <person name="Wang J."/>
            <person name="Bornberg-Bauer E."/>
            <person name="Korb J."/>
            <person name="Zhang G."/>
            <person name="Liebig J."/>
        </authorList>
    </citation>
    <scope>NUCLEOTIDE SEQUENCE [LARGE SCALE GENOMIC DNA]</scope>
    <source>
        <tissue evidence="19">Whole organism</tissue>
    </source>
</reference>
<dbReference type="STRING" id="136037.A0A067RH14"/>
<dbReference type="InterPro" id="IPR050584">
    <property type="entry name" value="Cholesterol_7-desaturase"/>
</dbReference>
<dbReference type="PROSITE" id="PS51296">
    <property type="entry name" value="RIESKE"/>
    <property type="match status" value="1"/>
</dbReference>
<dbReference type="InterPro" id="IPR045605">
    <property type="entry name" value="KshA-like_C"/>
</dbReference>
<evidence type="ECO:0000256" key="13">
    <source>
        <dbReference type="ARBA" id="ARBA00025729"/>
    </source>
</evidence>
<dbReference type="eggNOG" id="ENOG502QS20">
    <property type="taxonomic scope" value="Eukaryota"/>
</dbReference>
<dbReference type="PANTHER" id="PTHR21266">
    <property type="entry name" value="IRON-SULFUR DOMAIN CONTAINING PROTEIN"/>
    <property type="match status" value="1"/>
</dbReference>
<evidence type="ECO:0000313" key="19">
    <source>
        <dbReference type="EMBL" id="KDR22323.1"/>
    </source>
</evidence>
<keyword evidence="7 17" id="KW-1133">Transmembrane helix</keyword>
<keyword evidence="19" id="KW-0223">Dioxygenase</keyword>
<dbReference type="UniPathway" id="UPA01020"/>
<evidence type="ECO:0000256" key="10">
    <source>
        <dbReference type="ARBA" id="ARBA00023014"/>
    </source>
</evidence>
<dbReference type="OMA" id="AVYQMRR"/>
<dbReference type="GO" id="GO:0005737">
    <property type="term" value="C:cytoplasm"/>
    <property type="evidence" value="ECO:0007669"/>
    <property type="project" value="TreeGrafter"/>
</dbReference>
<keyword evidence="4 17" id="KW-0812">Transmembrane</keyword>
<dbReference type="Gene3D" id="3.90.380.10">
    <property type="entry name" value="Naphthalene 1,2-dioxygenase Alpha Subunit, Chain A, domain 1"/>
    <property type="match status" value="1"/>
</dbReference>
<dbReference type="EMBL" id="KK852510">
    <property type="protein sequence ID" value="KDR22323.1"/>
    <property type="molecule type" value="Genomic_DNA"/>
</dbReference>
<comment type="similarity">
    <text evidence="13">Belongs to the cholesterol 7-desaturase family.</text>
</comment>
<organism evidence="19 20">
    <name type="scientific">Zootermopsis nevadensis</name>
    <name type="common">Dampwood termite</name>
    <dbReference type="NCBI Taxonomy" id="136037"/>
    <lineage>
        <taxon>Eukaryota</taxon>
        <taxon>Metazoa</taxon>
        <taxon>Ecdysozoa</taxon>
        <taxon>Arthropoda</taxon>
        <taxon>Hexapoda</taxon>
        <taxon>Insecta</taxon>
        <taxon>Pterygota</taxon>
        <taxon>Neoptera</taxon>
        <taxon>Polyneoptera</taxon>
        <taxon>Dictyoptera</taxon>
        <taxon>Blattodea</taxon>
        <taxon>Blattoidea</taxon>
        <taxon>Termitoidae</taxon>
        <taxon>Termopsidae</taxon>
        <taxon>Zootermopsis</taxon>
    </lineage>
</organism>
<keyword evidence="6" id="KW-0479">Metal-binding</keyword>
<dbReference type="EC" id="1.14.19.21" evidence="14"/>